<dbReference type="InterPro" id="IPR014756">
    <property type="entry name" value="Ig_E-set"/>
</dbReference>
<dbReference type="PATRIC" id="fig|389348.3.peg.1769"/>
<feature type="domain" description="IPT/TIG" evidence="1">
    <location>
        <begin position="718"/>
        <end position="800"/>
    </location>
</feature>
<dbReference type="Proteomes" id="UP000069902">
    <property type="component" value="Chromosome cPNK"/>
</dbReference>
<dbReference type="InterPro" id="IPR052918">
    <property type="entry name" value="Motility_Chemotaxis_Reg"/>
</dbReference>
<dbReference type="SMART" id="SM00429">
    <property type="entry name" value="IPT"/>
    <property type="match status" value="1"/>
</dbReference>
<proteinExistence type="predicted"/>
<evidence type="ECO:0000259" key="1">
    <source>
        <dbReference type="SMART" id="SM00429"/>
    </source>
</evidence>
<dbReference type="AlphaFoldDB" id="A0A0U5JDF6"/>
<dbReference type="CDD" id="cd00102">
    <property type="entry name" value="IPT"/>
    <property type="match status" value="1"/>
</dbReference>
<reference evidence="3" key="1">
    <citation type="submission" date="2015-09" db="EMBL/GenBank/DDBJ databases">
        <authorList>
            <person name="Bertelli C."/>
        </authorList>
    </citation>
    <scope>NUCLEOTIDE SEQUENCE [LARGE SCALE GENOMIC DNA]</scope>
    <source>
        <strain evidence="3">KNic</strain>
    </source>
</reference>
<dbReference type="Pfam" id="PF06739">
    <property type="entry name" value="SBBP"/>
    <property type="match status" value="5"/>
</dbReference>
<dbReference type="InterPro" id="IPR057708">
    <property type="entry name" value="DUF7948"/>
</dbReference>
<dbReference type="EMBL" id="LN879502">
    <property type="protein sequence ID" value="CUI17191.1"/>
    <property type="molecule type" value="Genomic_DNA"/>
</dbReference>
<dbReference type="STRING" id="389348.PNK_1582"/>
<dbReference type="InterPro" id="IPR002909">
    <property type="entry name" value="IPT_dom"/>
</dbReference>
<dbReference type="Pfam" id="PF25778">
    <property type="entry name" value="DUF7948"/>
    <property type="match status" value="1"/>
</dbReference>
<dbReference type="KEGG" id="pnl:PNK_1582"/>
<gene>
    <name evidence="2" type="ORF">PNK_1582</name>
</gene>
<accession>A0A0U5JDF6</accession>
<organism evidence="2 3">
    <name type="scientific">Candidatus Protochlamydia naegleriophila</name>
    <dbReference type="NCBI Taxonomy" id="389348"/>
    <lineage>
        <taxon>Bacteria</taxon>
        <taxon>Pseudomonadati</taxon>
        <taxon>Chlamydiota</taxon>
        <taxon>Chlamydiia</taxon>
        <taxon>Parachlamydiales</taxon>
        <taxon>Parachlamydiaceae</taxon>
        <taxon>Candidatus Protochlamydia</taxon>
    </lineage>
</organism>
<dbReference type="PANTHER" id="PTHR35580">
    <property type="entry name" value="CELL SURFACE GLYCOPROTEIN (S-LAYER PROTEIN)-LIKE PROTEIN"/>
    <property type="match status" value="1"/>
</dbReference>
<dbReference type="InParanoid" id="A0A0U5JDF6"/>
<dbReference type="RefSeq" id="WP_079992870.1">
    <property type="nucleotide sequence ID" value="NZ_LN879502.1"/>
</dbReference>
<dbReference type="InterPro" id="IPR010620">
    <property type="entry name" value="SBBP_repeat"/>
</dbReference>
<dbReference type="PANTHER" id="PTHR35580:SF1">
    <property type="entry name" value="PHYTASE-LIKE DOMAIN-CONTAINING PROTEIN"/>
    <property type="match status" value="1"/>
</dbReference>
<evidence type="ECO:0000313" key="3">
    <source>
        <dbReference type="Proteomes" id="UP000069902"/>
    </source>
</evidence>
<keyword evidence="3" id="KW-1185">Reference proteome</keyword>
<dbReference type="InterPro" id="IPR013783">
    <property type="entry name" value="Ig-like_fold"/>
</dbReference>
<dbReference type="Gene3D" id="2.60.40.10">
    <property type="entry name" value="Immunoglobulins"/>
    <property type="match status" value="2"/>
</dbReference>
<dbReference type="Pfam" id="PF01833">
    <property type="entry name" value="TIG"/>
    <property type="match status" value="1"/>
</dbReference>
<dbReference type="SUPFAM" id="SSF81296">
    <property type="entry name" value="E set domains"/>
    <property type="match status" value="1"/>
</dbReference>
<name>A0A0U5JDF6_9BACT</name>
<evidence type="ECO:0000313" key="2">
    <source>
        <dbReference type="EMBL" id="CUI17191.1"/>
    </source>
</evidence>
<protein>
    <submittedName>
        <fullName evidence="2">Conserved repeat domain-containing protein</fullName>
    </submittedName>
</protein>
<sequence length="906" mass="95715">MRACMLSPFTTLKIALIALFATLITTAFLFIPTQTKEEKLEHLTKNALVKFLELPLYFEGNVGQLPSEIKYKTQRLGHSFYFTEQEIAIAVPIAKKSEQKQEFSVLKMEFVKANQNLNLKGVDEQSCKSHYFIGSNSNQWHIDIPNYTKEIYENLYTGIDAVFYGNGQVLEYDLCVAPGADPNEVHVHFEGIKELTLDKKGNLQISTPDGQQLLMQKPFVYQINNEKKAEIPGEFVLLAKNDIGFKIGSYDRSSSLIIDPILSYSTHLGGSGEDFGVALAVDTSGNAYIAGLANSVDFPTTPGAFQEILTGDIDSFVSKLNASGTALIYSTYLGGSLNDLANELVIDSSGNAYITGSTFSPNYPTTPGAFQVSPPGSGANAFLTKLNATGSALIFSTYLGGSGVNQSASLAIDSAGNSYLTGLTTSADFPVTPGAFQTTLNGVFNSFITKFNSTGSALIYSTYLGGSQAEQGTRITVDSSNQAYAIGATLSTDFPVTPGAFQTSKPGATNGYVTKLNATGTALIYSTYLGGNNLDGPSGIAVDSTGNAHIVGFTDSTNFPTTPGAFQTSFLGTRDAFALKLNATGTGLIYSTLLGGSTTNQATSLVLEPSGSIYLVGITASPDFPTTPDAFQSTLAGGIDVILSQLNAEGSALLYSTYMGGSADDLGLGIALDGMGGLYIAGASASSNFPTTPDSFQPTLAGSNSAFIAKFRLAAPIVPIVTAISPNSGSESGGTVVTITGSSFTATSEVFFGSTAAIFEIISDTEIRAIAPPGMGTVQVVITGPTGTSETTPASAFTYLPEPPQPGKVLPPTHLKGTQKKNRFLSQTDYINVLKWKAPKQGNPPISYKIYRLPQLNKAISVTPAFLPLEFKDHNRKKSKAYTYLIIAVDEFGNVSAPASITVKPN</sequence>